<keyword evidence="2" id="KW-0812">Transmembrane</keyword>
<sequence length="324" mass="37498">MVGAFKLTNISFYCAYLRKLVLHSPYSNMAYQLMYHPNNIAMKTFINKAIIYTFLTFGFLLAFSLENKAQILKKLKQKAESRMEKSTTDKKTDNADKENSKAMHKMLDPEMMKKSSMAMGFESGNLADVPDSYQFDWVYVMSVTTARAEDKLLMEYLLRSDATYWGFKMNQDMEMTIVYDLSNKLTVVFMNNEGKSHVSVTKIHENMLDGIDEEDSEFDYTINEISGKEILGYSCKGYLIEDDEYKLTMYVAPDAEVRLGNIYNNNQQFSNAMPTDWLGKDITDGLMMEMHMVDKKKPKNNTTMECVKLKKQYNEVNKSDYQGM</sequence>
<evidence type="ECO:0000256" key="1">
    <source>
        <dbReference type="SAM" id="Coils"/>
    </source>
</evidence>
<accession>A0A521E9N8</accession>
<organism evidence="4 5">
    <name type="scientific">Saccharicrinis carchari</name>
    <dbReference type="NCBI Taxonomy" id="1168039"/>
    <lineage>
        <taxon>Bacteria</taxon>
        <taxon>Pseudomonadati</taxon>
        <taxon>Bacteroidota</taxon>
        <taxon>Bacteroidia</taxon>
        <taxon>Marinilabiliales</taxon>
        <taxon>Marinilabiliaceae</taxon>
        <taxon>Saccharicrinis</taxon>
    </lineage>
</organism>
<evidence type="ECO:0000256" key="2">
    <source>
        <dbReference type="SAM" id="Phobius"/>
    </source>
</evidence>
<keyword evidence="5" id="KW-1185">Reference proteome</keyword>
<feature type="coiled-coil region" evidence="1">
    <location>
        <begin position="62"/>
        <end position="89"/>
    </location>
</feature>
<evidence type="ECO:0000313" key="4">
    <source>
        <dbReference type="EMBL" id="SMO80646.1"/>
    </source>
</evidence>
<feature type="domain" description="DUF4412" evidence="3">
    <location>
        <begin position="149"/>
        <end position="312"/>
    </location>
</feature>
<keyword evidence="2" id="KW-0472">Membrane</keyword>
<dbReference type="InterPro" id="IPR025524">
    <property type="entry name" value="DUF4412"/>
</dbReference>
<evidence type="ECO:0000313" key="5">
    <source>
        <dbReference type="Proteomes" id="UP000319040"/>
    </source>
</evidence>
<reference evidence="4 5" key="1">
    <citation type="submission" date="2017-05" db="EMBL/GenBank/DDBJ databases">
        <authorList>
            <person name="Varghese N."/>
            <person name="Submissions S."/>
        </authorList>
    </citation>
    <scope>NUCLEOTIDE SEQUENCE [LARGE SCALE GENOMIC DNA]</scope>
    <source>
        <strain evidence="4 5">DSM 27040</strain>
    </source>
</reference>
<name>A0A521E9N8_SACCC</name>
<dbReference type="AlphaFoldDB" id="A0A521E9N8"/>
<evidence type="ECO:0000259" key="3">
    <source>
        <dbReference type="Pfam" id="PF14371"/>
    </source>
</evidence>
<keyword evidence="1" id="KW-0175">Coiled coil</keyword>
<dbReference type="Proteomes" id="UP000319040">
    <property type="component" value="Unassembled WGS sequence"/>
</dbReference>
<gene>
    <name evidence="4" type="ORF">SAMN06265379_10849</name>
</gene>
<dbReference type="EMBL" id="FXTB01000008">
    <property type="protein sequence ID" value="SMO80646.1"/>
    <property type="molecule type" value="Genomic_DNA"/>
</dbReference>
<feature type="transmembrane region" description="Helical" evidence="2">
    <location>
        <begin position="45"/>
        <end position="65"/>
    </location>
</feature>
<dbReference type="Pfam" id="PF14371">
    <property type="entry name" value="DUF4412"/>
    <property type="match status" value="1"/>
</dbReference>
<keyword evidence="2" id="KW-1133">Transmembrane helix</keyword>
<protein>
    <recommendedName>
        <fullName evidence="3">DUF4412 domain-containing protein</fullName>
    </recommendedName>
</protein>
<proteinExistence type="predicted"/>